<feature type="compositionally biased region" description="Basic and acidic residues" evidence="2">
    <location>
        <begin position="431"/>
        <end position="451"/>
    </location>
</feature>
<keyword evidence="4" id="KW-1185">Reference proteome</keyword>
<proteinExistence type="predicted"/>
<feature type="region of interest" description="Disordered" evidence="2">
    <location>
        <begin position="414"/>
        <end position="457"/>
    </location>
</feature>
<evidence type="ECO:0000256" key="2">
    <source>
        <dbReference type="SAM" id="MobiDB-lite"/>
    </source>
</evidence>
<name>A0A6G1LDL3_9PEZI</name>
<gene>
    <name evidence="3" type="ORF">EJ03DRAFT_350253</name>
</gene>
<feature type="coiled-coil region" evidence="1">
    <location>
        <begin position="306"/>
        <end position="333"/>
    </location>
</feature>
<feature type="region of interest" description="Disordered" evidence="2">
    <location>
        <begin position="209"/>
        <end position="228"/>
    </location>
</feature>
<accession>A0A6G1LDL3</accession>
<sequence length="457" mass="51648">MAFRDLTMNLPSKLIVTDPDPDHHPDSGEWASLAEWQVSEAGPQNTAAFDSRKIKRRPLSTQTAIYSPINPSGETNEANSTTRTQYATTEKAEQVPAPRCSASCSCHQQESTCKSPSSSVAAIEDELSRERLARQEAESKQRVAEAEIRSLKSEFEAAMELCNQSKDEMADLELRIADGDRELERLHGKLDEEYDRRMKACCKIDDSVTADEADRPASKHSTRSDAQQPLLHRIRSKMSLLNIKDTVSQTQHNHELESQNSSLRTEVKALEQAVDKWFSAFETEKDNYSSMKDRYLRESSWVRLWKASADQALESLERKQKAHNEDIADYNRLVEVLKSRDQEIVALKADRDEMIVKILGEREEVERVAGKKEKWKGWAWRQKRLADGLWGIAVEGCRRCGVGWERKELVAELEKRGSSSQVDAEGPIGSGRKEEAAAARKEDLTGKREENDGAASR</sequence>
<feature type="region of interest" description="Disordered" evidence="2">
    <location>
        <begin position="59"/>
        <end position="94"/>
    </location>
</feature>
<reference evidence="3" key="1">
    <citation type="journal article" date="2020" name="Stud. Mycol.">
        <title>101 Dothideomycetes genomes: a test case for predicting lifestyles and emergence of pathogens.</title>
        <authorList>
            <person name="Haridas S."/>
            <person name="Albert R."/>
            <person name="Binder M."/>
            <person name="Bloem J."/>
            <person name="Labutti K."/>
            <person name="Salamov A."/>
            <person name="Andreopoulos B."/>
            <person name="Baker S."/>
            <person name="Barry K."/>
            <person name="Bills G."/>
            <person name="Bluhm B."/>
            <person name="Cannon C."/>
            <person name="Castanera R."/>
            <person name="Culley D."/>
            <person name="Daum C."/>
            <person name="Ezra D."/>
            <person name="Gonzalez J."/>
            <person name="Henrissat B."/>
            <person name="Kuo A."/>
            <person name="Liang C."/>
            <person name="Lipzen A."/>
            <person name="Lutzoni F."/>
            <person name="Magnuson J."/>
            <person name="Mondo S."/>
            <person name="Nolan M."/>
            <person name="Ohm R."/>
            <person name="Pangilinan J."/>
            <person name="Park H.-J."/>
            <person name="Ramirez L."/>
            <person name="Alfaro M."/>
            <person name="Sun H."/>
            <person name="Tritt A."/>
            <person name="Yoshinaga Y."/>
            <person name="Zwiers L.-H."/>
            <person name="Turgeon B."/>
            <person name="Goodwin S."/>
            <person name="Spatafora J."/>
            <person name="Crous P."/>
            <person name="Grigoriev I."/>
        </authorList>
    </citation>
    <scope>NUCLEOTIDE SEQUENCE</scope>
    <source>
        <strain evidence="3">CBS 116005</strain>
    </source>
</reference>
<evidence type="ECO:0000313" key="4">
    <source>
        <dbReference type="Proteomes" id="UP000799436"/>
    </source>
</evidence>
<feature type="coiled-coil region" evidence="1">
    <location>
        <begin position="120"/>
        <end position="189"/>
    </location>
</feature>
<evidence type="ECO:0000313" key="3">
    <source>
        <dbReference type="EMBL" id="KAF2770669.1"/>
    </source>
</evidence>
<organism evidence="3 4">
    <name type="scientific">Teratosphaeria nubilosa</name>
    <dbReference type="NCBI Taxonomy" id="161662"/>
    <lineage>
        <taxon>Eukaryota</taxon>
        <taxon>Fungi</taxon>
        <taxon>Dikarya</taxon>
        <taxon>Ascomycota</taxon>
        <taxon>Pezizomycotina</taxon>
        <taxon>Dothideomycetes</taxon>
        <taxon>Dothideomycetidae</taxon>
        <taxon>Mycosphaerellales</taxon>
        <taxon>Teratosphaeriaceae</taxon>
        <taxon>Teratosphaeria</taxon>
    </lineage>
</organism>
<dbReference type="Proteomes" id="UP000799436">
    <property type="component" value="Unassembled WGS sequence"/>
</dbReference>
<evidence type="ECO:0000256" key="1">
    <source>
        <dbReference type="SAM" id="Coils"/>
    </source>
</evidence>
<feature type="compositionally biased region" description="Polar residues" evidence="2">
    <location>
        <begin position="59"/>
        <end position="88"/>
    </location>
</feature>
<protein>
    <submittedName>
        <fullName evidence="3">Uncharacterized protein</fullName>
    </submittedName>
</protein>
<keyword evidence="1" id="KW-0175">Coiled coil</keyword>
<dbReference type="EMBL" id="ML995824">
    <property type="protein sequence ID" value="KAF2770669.1"/>
    <property type="molecule type" value="Genomic_DNA"/>
</dbReference>
<dbReference type="AlphaFoldDB" id="A0A6G1LDL3"/>